<reference evidence="1" key="1">
    <citation type="submission" date="2019-08" db="EMBL/GenBank/DDBJ databases">
        <title>The improved chromosome-level genome for the pearl oyster Pinctada fucata martensii using PacBio sequencing and Hi-C.</title>
        <authorList>
            <person name="Zheng Z."/>
        </authorList>
    </citation>
    <scope>NUCLEOTIDE SEQUENCE</scope>
    <source>
        <strain evidence="1">ZZ-2019</strain>
        <tissue evidence="1">Adductor muscle</tissue>
    </source>
</reference>
<gene>
    <name evidence="1" type="ORF">FSP39_017366</name>
</gene>
<comment type="caution">
    <text evidence="1">The sequence shown here is derived from an EMBL/GenBank/DDBJ whole genome shotgun (WGS) entry which is preliminary data.</text>
</comment>
<protein>
    <submittedName>
        <fullName evidence="1">Uncharacterized protein</fullName>
    </submittedName>
</protein>
<evidence type="ECO:0000313" key="1">
    <source>
        <dbReference type="EMBL" id="KAK3091135.1"/>
    </source>
</evidence>
<accession>A0AA89BQ25</accession>
<organism evidence="1 2">
    <name type="scientific">Pinctada imbricata</name>
    <name type="common">Atlantic pearl-oyster</name>
    <name type="synonym">Pinctada martensii</name>
    <dbReference type="NCBI Taxonomy" id="66713"/>
    <lineage>
        <taxon>Eukaryota</taxon>
        <taxon>Metazoa</taxon>
        <taxon>Spiralia</taxon>
        <taxon>Lophotrochozoa</taxon>
        <taxon>Mollusca</taxon>
        <taxon>Bivalvia</taxon>
        <taxon>Autobranchia</taxon>
        <taxon>Pteriomorphia</taxon>
        <taxon>Pterioida</taxon>
        <taxon>Pterioidea</taxon>
        <taxon>Pteriidae</taxon>
        <taxon>Pinctada</taxon>
    </lineage>
</organism>
<dbReference type="EMBL" id="VSWD01000010">
    <property type="protein sequence ID" value="KAK3091135.1"/>
    <property type="molecule type" value="Genomic_DNA"/>
</dbReference>
<sequence length="76" mass="8769">MADRSFPSATQIFRAAEVVELQRRRYKQSPCTVIALLYLHHNADGDQRKPFGEVEIDQFRDDGVKKKLRQNGATHI</sequence>
<evidence type="ECO:0000313" key="2">
    <source>
        <dbReference type="Proteomes" id="UP001186944"/>
    </source>
</evidence>
<dbReference type="AlphaFoldDB" id="A0AA89BQ25"/>
<keyword evidence="2" id="KW-1185">Reference proteome</keyword>
<name>A0AA89BQ25_PINIB</name>
<dbReference type="Proteomes" id="UP001186944">
    <property type="component" value="Unassembled WGS sequence"/>
</dbReference>
<proteinExistence type="predicted"/>